<accession>A0A174MJH5</accession>
<dbReference type="AlphaFoldDB" id="A0A174MJH5"/>
<dbReference type="PIRSF" id="PIRSF037984">
    <property type="entry name" value="Met_synth_TM0269_prd"/>
    <property type="match status" value="1"/>
</dbReference>
<organism evidence="2 3">
    <name type="scientific">Bacteroides thetaiotaomicron</name>
    <dbReference type="NCBI Taxonomy" id="818"/>
    <lineage>
        <taxon>Bacteria</taxon>
        <taxon>Pseudomonadati</taxon>
        <taxon>Bacteroidota</taxon>
        <taxon>Bacteroidia</taxon>
        <taxon>Bacteroidales</taxon>
        <taxon>Bacteroidaceae</taxon>
        <taxon>Bacteroides</taxon>
    </lineage>
</organism>
<dbReference type="SUPFAM" id="SSF56507">
    <property type="entry name" value="Methionine synthase activation domain-like"/>
    <property type="match status" value="1"/>
</dbReference>
<reference evidence="2 3" key="1">
    <citation type="submission" date="2015-09" db="EMBL/GenBank/DDBJ databases">
        <authorList>
            <consortium name="Pathogen Informatics"/>
        </authorList>
    </citation>
    <scope>NUCLEOTIDE SEQUENCE [LARGE SCALE GENOMIC DNA]</scope>
    <source>
        <strain evidence="2 3">2789STDY5834899</strain>
    </source>
</reference>
<dbReference type="InterPro" id="IPR017342">
    <property type="entry name" value="S-AdoMet-dep_Met_synth_prd"/>
</dbReference>
<dbReference type="Gene3D" id="3.40.109.40">
    <property type="match status" value="1"/>
</dbReference>
<evidence type="ECO:0000259" key="1">
    <source>
        <dbReference type="Pfam" id="PF02965"/>
    </source>
</evidence>
<dbReference type="GO" id="GO:0008705">
    <property type="term" value="F:methionine synthase activity"/>
    <property type="evidence" value="ECO:0007669"/>
    <property type="project" value="InterPro"/>
</dbReference>
<name>A0A174MJH5_BACT4</name>
<dbReference type="Pfam" id="PF02965">
    <property type="entry name" value="Met_synt_B12"/>
    <property type="match status" value="1"/>
</dbReference>
<dbReference type="EMBL" id="CZAP01000005">
    <property type="protein sequence ID" value="CUP35526.1"/>
    <property type="molecule type" value="Genomic_DNA"/>
</dbReference>
<protein>
    <submittedName>
        <fullName evidence="2">Vitamin B12 dependent methionine synthase, activation domain</fullName>
    </submittedName>
</protein>
<dbReference type="Proteomes" id="UP000095576">
    <property type="component" value="Unassembled WGS sequence"/>
</dbReference>
<proteinExistence type="predicted"/>
<evidence type="ECO:0000313" key="3">
    <source>
        <dbReference type="Proteomes" id="UP000095576"/>
    </source>
</evidence>
<feature type="domain" description="AdoMet activation" evidence="1">
    <location>
        <begin position="103"/>
        <end position="257"/>
    </location>
</feature>
<evidence type="ECO:0000313" key="2">
    <source>
        <dbReference type="EMBL" id="CUP35526.1"/>
    </source>
</evidence>
<dbReference type="InterPro" id="IPR037010">
    <property type="entry name" value="VitB12-dep_Met_synth_activ_sf"/>
</dbReference>
<gene>
    <name evidence="2" type="ORF">ERS852511_01843</name>
</gene>
<sequence length="258" mass="29171">MIEQELTYQDLRIPSSEIYEAMGYKDSIPDQMVIDETNTLLKRITPLLRPRFAFFFMGGTLDIEKETLSVLQSIHPPTVNPIQDTIPTRSPEQNTFSTQSKSSVFSVGKTIARQLRGSEAFVFFAATAGTEFEVFQHTLQQEGDMVKIYIADSLGSIIAEKTADCMEVALAEYIREKNWKHTNRYSPGYCGWHVSEQQKLFPLFPVAAPCGIRLTDSSLMVPIKSVSGVIGTGTNVRKLEYTCGLCTYENCYRKRKHR</sequence>
<dbReference type="RefSeq" id="WP_055299507.1">
    <property type="nucleotide sequence ID" value="NZ_CP072242.1"/>
</dbReference>
<dbReference type="InterPro" id="IPR004223">
    <property type="entry name" value="VitB12-dep_Met_synth_activ_dom"/>
</dbReference>